<sequence>MVHPSFHTFVLSQAFGIYLVIMAIIFACRAKYYKQMIQSINPNGPGILISGSLGLLIGLFLITIHNSWGLVVVDILSLFFWFIVISSLLLLSFPERVVACAKKVCGGRGYFILIVACALLGIILMTGGYYLYM</sequence>
<feature type="transmembrane region" description="Helical" evidence="1">
    <location>
        <begin position="6"/>
        <end position="28"/>
    </location>
</feature>
<name>A0A098G8A5_9GAMM</name>
<dbReference type="HOGENOM" id="CLU_132169_1_0_6"/>
<reference evidence="3" key="1">
    <citation type="submission" date="2014-09" db="EMBL/GenBank/DDBJ databases">
        <authorList>
            <person name="Gomez-Valero L."/>
        </authorList>
    </citation>
    <scope>NUCLEOTIDE SEQUENCE [LARGE SCALE GENOMIC DNA]</scope>
    <source>
        <strain evidence="3">ATCC700992</strain>
    </source>
</reference>
<evidence type="ECO:0000313" key="2">
    <source>
        <dbReference type="EMBL" id="CEG58214.1"/>
    </source>
</evidence>
<organism evidence="2 3">
    <name type="scientific">Legionella fallonii LLAP-10</name>
    <dbReference type="NCBI Taxonomy" id="1212491"/>
    <lineage>
        <taxon>Bacteria</taxon>
        <taxon>Pseudomonadati</taxon>
        <taxon>Pseudomonadota</taxon>
        <taxon>Gammaproteobacteria</taxon>
        <taxon>Legionellales</taxon>
        <taxon>Legionellaceae</taxon>
        <taxon>Legionella</taxon>
    </lineage>
</organism>
<evidence type="ECO:0008006" key="4">
    <source>
        <dbReference type="Google" id="ProtNLM"/>
    </source>
</evidence>
<accession>A0A098G8A5</accession>
<dbReference type="EMBL" id="LN614827">
    <property type="protein sequence ID" value="CEG58214.1"/>
    <property type="molecule type" value="Genomic_DNA"/>
</dbReference>
<feature type="transmembrane region" description="Helical" evidence="1">
    <location>
        <begin position="40"/>
        <end position="62"/>
    </location>
</feature>
<feature type="transmembrane region" description="Helical" evidence="1">
    <location>
        <begin position="111"/>
        <end position="132"/>
    </location>
</feature>
<evidence type="ECO:0000313" key="3">
    <source>
        <dbReference type="Proteomes" id="UP000032430"/>
    </source>
</evidence>
<evidence type="ECO:0000256" key="1">
    <source>
        <dbReference type="SAM" id="Phobius"/>
    </source>
</evidence>
<protein>
    <recommendedName>
        <fullName evidence="4">Integral membrane protein (PIN domain superfamily)</fullName>
    </recommendedName>
</protein>
<dbReference type="AlphaFoldDB" id="A0A098G8A5"/>
<keyword evidence="1" id="KW-0472">Membrane</keyword>
<dbReference type="RefSeq" id="WP_045096583.1">
    <property type="nucleotide sequence ID" value="NZ_LN614827.1"/>
</dbReference>
<keyword evidence="1" id="KW-1133">Transmembrane helix</keyword>
<proteinExistence type="predicted"/>
<keyword evidence="3" id="KW-1185">Reference proteome</keyword>
<dbReference type="Proteomes" id="UP000032430">
    <property type="component" value="Chromosome I"/>
</dbReference>
<keyword evidence="1" id="KW-0812">Transmembrane</keyword>
<gene>
    <name evidence="2" type="ORF">LFA_2855</name>
</gene>
<feature type="transmembrane region" description="Helical" evidence="1">
    <location>
        <begin position="68"/>
        <end position="91"/>
    </location>
</feature>
<dbReference type="KEGG" id="lfa:LFA_2855"/>
<dbReference type="OrthoDB" id="5637501at2"/>